<dbReference type="InterPro" id="IPR016166">
    <property type="entry name" value="FAD-bd_PCMH"/>
</dbReference>
<dbReference type="InterPro" id="IPR016169">
    <property type="entry name" value="FAD-bd_PCMH_sub2"/>
</dbReference>
<evidence type="ECO:0000313" key="9">
    <source>
        <dbReference type="EnsemblFungi" id="MAPG_08189T0"/>
    </source>
</evidence>
<keyword evidence="10" id="KW-1185">Reference proteome</keyword>
<dbReference type="InterPro" id="IPR012951">
    <property type="entry name" value="BBE"/>
</dbReference>
<evidence type="ECO:0000256" key="6">
    <source>
        <dbReference type="SAM" id="SignalP"/>
    </source>
</evidence>
<dbReference type="STRING" id="644358.A0A0C4E6P3"/>
<dbReference type="eggNOG" id="ENOG502SJ3M">
    <property type="taxonomic scope" value="Eukaryota"/>
</dbReference>
<feature type="domain" description="FAD-binding PCMH-type" evidence="7">
    <location>
        <begin position="76"/>
        <end position="248"/>
    </location>
</feature>
<keyword evidence="6" id="KW-0732">Signal</keyword>
<reference evidence="9" key="5">
    <citation type="submission" date="2015-06" db="UniProtKB">
        <authorList>
            <consortium name="EnsemblFungi"/>
        </authorList>
    </citation>
    <scope>IDENTIFICATION</scope>
    <source>
        <strain evidence="9">ATCC 64411</strain>
    </source>
</reference>
<dbReference type="PROSITE" id="PS51387">
    <property type="entry name" value="FAD_PCMH"/>
    <property type="match status" value="1"/>
</dbReference>
<dbReference type="Pfam" id="PF08031">
    <property type="entry name" value="BBE"/>
    <property type="match status" value="1"/>
</dbReference>
<dbReference type="EMBL" id="GL876972">
    <property type="protein sequence ID" value="KLU89215.1"/>
    <property type="molecule type" value="Genomic_DNA"/>
</dbReference>
<evidence type="ECO:0000256" key="1">
    <source>
        <dbReference type="ARBA" id="ARBA00001974"/>
    </source>
</evidence>
<comment type="cofactor">
    <cofactor evidence="1">
        <name>FAD</name>
        <dbReference type="ChEBI" id="CHEBI:57692"/>
    </cofactor>
</comment>
<dbReference type="InterPro" id="IPR036318">
    <property type="entry name" value="FAD-bd_PCMH-like_sf"/>
</dbReference>
<reference evidence="8" key="1">
    <citation type="submission" date="2010-05" db="EMBL/GenBank/DDBJ databases">
        <title>The Genome Sequence of Magnaporthe poae strain ATCC 64411.</title>
        <authorList>
            <consortium name="The Broad Institute Genome Sequencing Platform"/>
            <consortium name="Broad Institute Genome Sequencing Center for Infectious Disease"/>
            <person name="Ma L.-J."/>
            <person name="Dead R."/>
            <person name="Young S."/>
            <person name="Zeng Q."/>
            <person name="Koehrsen M."/>
            <person name="Alvarado L."/>
            <person name="Berlin A."/>
            <person name="Chapman S.B."/>
            <person name="Chen Z."/>
            <person name="Freedman E."/>
            <person name="Gellesch M."/>
            <person name="Goldberg J."/>
            <person name="Griggs A."/>
            <person name="Gujja S."/>
            <person name="Heilman E.R."/>
            <person name="Heiman D."/>
            <person name="Hepburn T."/>
            <person name="Howarth C."/>
            <person name="Jen D."/>
            <person name="Larson L."/>
            <person name="Mehta T."/>
            <person name="Neiman D."/>
            <person name="Pearson M."/>
            <person name="Roberts A."/>
            <person name="Saif S."/>
            <person name="Shea T."/>
            <person name="Shenoy N."/>
            <person name="Sisk P."/>
            <person name="Stolte C."/>
            <person name="Sykes S."/>
            <person name="Walk T."/>
            <person name="White J."/>
            <person name="Yandava C."/>
            <person name="Haas B."/>
            <person name="Nusbaum C."/>
            <person name="Birren B."/>
        </authorList>
    </citation>
    <scope>NUCLEOTIDE SEQUENCE</scope>
    <source>
        <strain evidence="8">ATCC 64411</strain>
    </source>
</reference>
<evidence type="ECO:0000256" key="4">
    <source>
        <dbReference type="ARBA" id="ARBA00022827"/>
    </source>
</evidence>
<reference evidence="9" key="4">
    <citation type="journal article" date="2015" name="G3 (Bethesda)">
        <title>Genome sequences of three phytopathogenic species of the Magnaporthaceae family of fungi.</title>
        <authorList>
            <person name="Okagaki L.H."/>
            <person name="Nunes C.C."/>
            <person name="Sailsbery J."/>
            <person name="Clay B."/>
            <person name="Brown D."/>
            <person name="John T."/>
            <person name="Oh Y."/>
            <person name="Young N."/>
            <person name="Fitzgerald M."/>
            <person name="Haas B.J."/>
            <person name="Zeng Q."/>
            <person name="Young S."/>
            <person name="Adiconis X."/>
            <person name="Fan L."/>
            <person name="Levin J.Z."/>
            <person name="Mitchell T.K."/>
            <person name="Okubara P.A."/>
            <person name="Farman M.L."/>
            <person name="Kohn L.M."/>
            <person name="Birren B."/>
            <person name="Ma L.-J."/>
            <person name="Dean R.A."/>
        </authorList>
    </citation>
    <scope>NUCLEOTIDE SEQUENCE</scope>
    <source>
        <strain evidence="9">ATCC 64411 / 73-15</strain>
    </source>
</reference>
<evidence type="ECO:0000313" key="10">
    <source>
        <dbReference type="Proteomes" id="UP000011715"/>
    </source>
</evidence>
<dbReference type="AlphaFoldDB" id="A0A0C4E6P3"/>
<proteinExistence type="inferred from homology"/>
<keyword evidence="3" id="KW-0285">Flavoprotein</keyword>
<dbReference type="Gene3D" id="3.30.465.10">
    <property type="match status" value="1"/>
</dbReference>
<dbReference type="PANTHER" id="PTHR42973:SF9">
    <property type="entry name" value="FAD-BINDING PCMH-TYPE DOMAIN-CONTAINING PROTEIN-RELATED"/>
    <property type="match status" value="1"/>
</dbReference>
<dbReference type="InterPro" id="IPR050416">
    <property type="entry name" value="FAD-linked_Oxidoreductase"/>
</dbReference>
<feature type="signal peptide" evidence="6">
    <location>
        <begin position="1"/>
        <end position="22"/>
    </location>
</feature>
<accession>A0A0C4E6P3</accession>
<reference evidence="8" key="3">
    <citation type="submission" date="2011-03" db="EMBL/GenBank/DDBJ databases">
        <title>Annotation of Magnaporthe poae ATCC 64411.</title>
        <authorList>
            <person name="Ma L.-J."/>
            <person name="Dead R."/>
            <person name="Young S.K."/>
            <person name="Zeng Q."/>
            <person name="Gargeya S."/>
            <person name="Fitzgerald M."/>
            <person name="Haas B."/>
            <person name="Abouelleil A."/>
            <person name="Alvarado L."/>
            <person name="Arachchi H.M."/>
            <person name="Berlin A."/>
            <person name="Brown A."/>
            <person name="Chapman S.B."/>
            <person name="Chen Z."/>
            <person name="Dunbar C."/>
            <person name="Freedman E."/>
            <person name="Gearin G."/>
            <person name="Gellesch M."/>
            <person name="Goldberg J."/>
            <person name="Griggs A."/>
            <person name="Gujja S."/>
            <person name="Heiman D."/>
            <person name="Howarth C."/>
            <person name="Larson L."/>
            <person name="Lui A."/>
            <person name="MacDonald P.J.P."/>
            <person name="Mehta T."/>
            <person name="Montmayeur A."/>
            <person name="Murphy C."/>
            <person name="Neiman D."/>
            <person name="Pearson M."/>
            <person name="Priest M."/>
            <person name="Roberts A."/>
            <person name="Saif S."/>
            <person name="Shea T."/>
            <person name="Shenoy N."/>
            <person name="Sisk P."/>
            <person name="Stolte C."/>
            <person name="Sykes S."/>
            <person name="Yandava C."/>
            <person name="Wortman J."/>
            <person name="Nusbaum C."/>
            <person name="Birren B."/>
        </authorList>
    </citation>
    <scope>NUCLEOTIDE SEQUENCE</scope>
    <source>
        <strain evidence="8">ATCC 64411</strain>
    </source>
</reference>
<dbReference type="OMA" id="MAKQHNI"/>
<organism evidence="9 10">
    <name type="scientific">Magnaporthiopsis poae (strain ATCC 64411 / 73-15)</name>
    <name type="common">Kentucky bluegrass fungus</name>
    <name type="synonym">Magnaporthe poae</name>
    <dbReference type="NCBI Taxonomy" id="644358"/>
    <lineage>
        <taxon>Eukaryota</taxon>
        <taxon>Fungi</taxon>
        <taxon>Dikarya</taxon>
        <taxon>Ascomycota</taxon>
        <taxon>Pezizomycotina</taxon>
        <taxon>Sordariomycetes</taxon>
        <taxon>Sordariomycetidae</taxon>
        <taxon>Magnaporthales</taxon>
        <taxon>Magnaporthaceae</taxon>
        <taxon>Magnaporthiopsis</taxon>
    </lineage>
</organism>
<keyword evidence="5" id="KW-0560">Oxidoreductase</keyword>
<protein>
    <recommendedName>
        <fullName evidence="7">FAD-binding PCMH-type domain-containing protein</fullName>
    </recommendedName>
</protein>
<gene>
    <name evidence="8" type="ORF">MAPG_08189</name>
</gene>
<dbReference type="Proteomes" id="UP000011715">
    <property type="component" value="Unassembled WGS sequence"/>
</dbReference>
<reference evidence="10" key="2">
    <citation type="submission" date="2010-05" db="EMBL/GenBank/DDBJ databases">
        <title>The genome sequence of Magnaporthe poae strain ATCC 64411.</title>
        <authorList>
            <person name="Ma L.-J."/>
            <person name="Dead R."/>
            <person name="Young S."/>
            <person name="Zeng Q."/>
            <person name="Koehrsen M."/>
            <person name="Alvarado L."/>
            <person name="Berlin A."/>
            <person name="Chapman S.B."/>
            <person name="Chen Z."/>
            <person name="Freedman E."/>
            <person name="Gellesch M."/>
            <person name="Goldberg J."/>
            <person name="Griggs A."/>
            <person name="Gujja S."/>
            <person name="Heilman E.R."/>
            <person name="Heiman D."/>
            <person name="Hepburn T."/>
            <person name="Howarth C."/>
            <person name="Jen D."/>
            <person name="Larson L."/>
            <person name="Mehta T."/>
            <person name="Neiman D."/>
            <person name="Pearson M."/>
            <person name="Roberts A."/>
            <person name="Saif S."/>
            <person name="Shea T."/>
            <person name="Shenoy N."/>
            <person name="Sisk P."/>
            <person name="Stolte C."/>
            <person name="Sykes S."/>
            <person name="Walk T."/>
            <person name="White J."/>
            <person name="Yandava C."/>
            <person name="Haas B."/>
            <person name="Nusbaum C."/>
            <person name="Birren B."/>
        </authorList>
    </citation>
    <scope>NUCLEOTIDE SEQUENCE [LARGE SCALE GENOMIC DNA]</scope>
    <source>
        <strain evidence="10">ATCC 64411 / 73-15</strain>
    </source>
</reference>
<sequence length="426" mass="46337">MRLNFPSILLLAGLGLDSGALGSITLRRDSDLTNNLTSNLASAFEHEAKALFSPRTVVSFDGQEWFENVTERWDVYRPPTFKVSVSPATEKDVESAVKLATKFKIPFLATGGRHGYVTTLGRLQNGLAIDLSLLNKFSIDRKAATLTVGPGVRFSQIFGPLYEAGFQVPTGTCACVGMIGATLGAGIGRLDGLDGLMIDALQSVKLVTADGRTITVSEKEHKDLFWGIRGAGQNFGVVVSATYKLKPLYADGVWTSVGLIFSAEQNATYFDVVTQMKVPPQLTIESVISYNATLSQPQVMVTLTWTGLRDEALAAMKPILDIGPRYTKIDQVTYATLSRVVAFGMMDAICARNQPVADRLGAELRDDLAASSGYGGVAVYVNYAHGDEKLENIYGARKLPRLARLKSQYDPENVFRFHHPLPAKYP</sequence>
<dbReference type="EMBL" id="ADBL01001979">
    <property type="status" value="NOT_ANNOTATED_CDS"/>
    <property type="molecule type" value="Genomic_DNA"/>
</dbReference>
<dbReference type="VEuPathDB" id="FungiDB:MAPG_08189"/>
<keyword evidence="4" id="KW-0274">FAD</keyword>
<comment type="similarity">
    <text evidence="2">Belongs to the oxygen-dependent FAD-linked oxidoreductase family.</text>
</comment>
<name>A0A0C4E6P3_MAGP6</name>
<dbReference type="EnsemblFungi" id="MAPG_08189T0">
    <property type="protein sequence ID" value="MAPG_08189T0"/>
    <property type="gene ID" value="MAPG_08189"/>
</dbReference>
<evidence type="ECO:0000259" key="7">
    <source>
        <dbReference type="PROSITE" id="PS51387"/>
    </source>
</evidence>
<dbReference type="EMBL" id="ADBL01001978">
    <property type="status" value="NOT_ANNOTATED_CDS"/>
    <property type="molecule type" value="Genomic_DNA"/>
</dbReference>
<dbReference type="GO" id="GO:0071949">
    <property type="term" value="F:FAD binding"/>
    <property type="evidence" value="ECO:0007669"/>
    <property type="project" value="InterPro"/>
</dbReference>
<dbReference type="SUPFAM" id="SSF56176">
    <property type="entry name" value="FAD-binding/transporter-associated domain-like"/>
    <property type="match status" value="1"/>
</dbReference>
<dbReference type="Pfam" id="PF01565">
    <property type="entry name" value="FAD_binding_4"/>
    <property type="match status" value="1"/>
</dbReference>
<dbReference type="PANTHER" id="PTHR42973">
    <property type="entry name" value="BINDING OXIDOREDUCTASE, PUTATIVE (AFU_ORTHOLOGUE AFUA_1G17690)-RELATED"/>
    <property type="match status" value="1"/>
</dbReference>
<dbReference type="GO" id="GO:0016491">
    <property type="term" value="F:oxidoreductase activity"/>
    <property type="evidence" value="ECO:0007669"/>
    <property type="project" value="UniProtKB-KW"/>
</dbReference>
<dbReference type="OrthoDB" id="415825at2759"/>
<dbReference type="InterPro" id="IPR006094">
    <property type="entry name" value="Oxid_FAD_bind_N"/>
</dbReference>
<feature type="chain" id="PRO_5009385765" description="FAD-binding PCMH-type domain-containing protein" evidence="6">
    <location>
        <begin position="23"/>
        <end position="426"/>
    </location>
</feature>
<evidence type="ECO:0000256" key="3">
    <source>
        <dbReference type="ARBA" id="ARBA00022630"/>
    </source>
</evidence>
<evidence type="ECO:0000256" key="2">
    <source>
        <dbReference type="ARBA" id="ARBA00005466"/>
    </source>
</evidence>
<evidence type="ECO:0000313" key="8">
    <source>
        <dbReference type="EMBL" id="KLU89215.1"/>
    </source>
</evidence>
<evidence type="ECO:0000256" key="5">
    <source>
        <dbReference type="ARBA" id="ARBA00023002"/>
    </source>
</evidence>